<reference evidence="13" key="1">
    <citation type="submission" date="2020-06" db="EMBL/GenBank/DDBJ databases">
        <title>Stable isotope informed genome-resolved metagenomics uncovers potential trophic interactions in rhizosphere soil.</title>
        <authorList>
            <person name="Starr E.P."/>
            <person name="Shi S."/>
            <person name="Blazewicz S.J."/>
            <person name="Koch B.J."/>
            <person name="Probst A.J."/>
            <person name="Hungate B.A."/>
            <person name="Pett-Ridge J."/>
            <person name="Firestone M.K."/>
            <person name="Banfield J.F."/>
        </authorList>
    </citation>
    <scope>NUCLEOTIDE SEQUENCE</scope>
    <source>
        <strain evidence="13">YM_69_17</strain>
    </source>
</reference>
<dbReference type="NCBIfam" id="NF005078">
    <property type="entry name" value="PRK06505.1"/>
    <property type="match status" value="1"/>
</dbReference>
<dbReference type="PRINTS" id="PR00081">
    <property type="entry name" value="GDHRDH"/>
</dbReference>
<keyword evidence="5 10" id="KW-0560">Oxidoreductase</keyword>
<evidence type="ECO:0000256" key="9">
    <source>
        <dbReference type="ARBA" id="ARBA00048572"/>
    </source>
</evidence>
<evidence type="ECO:0000256" key="5">
    <source>
        <dbReference type="ARBA" id="ARBA00023002"/>
    </source>
</evidence>
<dbReference type="PIRSF" id="PIRSF000094">
    <property type="entry name" value="Enoyl-ACP_rdct"/>
    <property type="match status" value="1"/>
</dbReference>
<evidence type="ECO:0000256" key="12">
    <source>
        <dbReference type="PIRSR" id="PIRSR000094-3"/>
    </source>
</evidence>
<feature type="active site" description="Proton acceptor" evidence="11">
    <location>
        <position position="155"/>
    </location>
</feature>
<comment type="caution">
    <text evidence="13">The sequence shown here is derived from an EMBL/GenBank/DDBJ whole genome shotgun (WGS) entry which is preliminary data.</text>
</comment>
<protein>
    <recommendedName>
        <fullName evidence="10">Enoyl-[acyl-carrier-protein] reductase [NADH]</fullName>
        <ecNumber evidence="10">1.3.1.9</ecNumber>
    </recommendedName>
</protein>
<keyword evidence="7" id="KW-0443">Lipid metabolism</keyword>
<dbReference type="InterPro" id="IPR002347">
    <property type="entry name" value="SDR_fam"/>
</dbReference>
<comment type="pathway">
    <text evidence="1">Lipid metabolism; fatty acid biosynthesis.</text>
</comment>
<feature type="binding site" evidence="12">
    <location>
        <begin position="29"/>
        <end position="30"/>
    </location>
    <ligand>
        <name>NAD(+)</name>
        <dbReference type="ChEBI" id="CHEBI:57540"/>
    </ligand>
</feature>
<evidence type="ECO:0000256" key="2">
    <source>
        <dbReference type="ARBA" id="ARBA00009233"/>
    </source>
</evidence>
<gene>
    <name evidence="13" type="primary">fabI</name>
    <name evidence="13" type="ORF">JF625_23710</name>
</gene>
<dbReference type="SUPFAM" id="SSF51735">
    <property type="entry name" value="NAD(P)-binding Rossmann-fold domains"/>
    <property type="match status" value="1"/>
</dbReference>
<evidence type="ECO:0000256" key="1">
    <source>
        <dbReference type="ARBA" id="ARBA00005194"/>
    </source>
</evidence>
<dbReference type="Gene3D" id="3.40.50.720">
    <property type="entry name" value="NAD(P)-binding Rossmann-like Domain"/>
    <property type="match status" value="1"/>
</dbReference>
<accession>A0A952KFD5</accession>
<evidence type="ECO:0000256" key="7">
    <source>
        <dbReference type="ARBA" id="ARBA00023098"/>
    </source>
</evidence>
<keyword evidence="4" id="KW-0276">Fatty acid metabolism</keyword>
<evidence type="ECO:0000256" key="10">
    <source>
        <dbReference type="PIRNR" id="PIRNR000094"/>
    </source>
</evidence>
<feature type="binding site" evidence="12">
    <location>
        <position position="50"/>
    </location>
    <ligand>
        <name>NAD(+)</name>
        <dbReference type="ChEBI" id="CHEBI:57540"/>
    </ligand>
</feature>
<evidence type="ECO:0000256" key="6">
    <source>
        <dbReference type="ARBA" id="ARBA00023027"/>
    </source>
</evidence>
<comment type="similarity">
    <text evidence="2 10">Belongs to the short-chain dehydrogenases/reductases (SDR) family. FabI subfamily.</text>
</comment>
<dbReference type="GO" id="GO:0004318">
    <property type="term" value="F:enoyl-[acyl-carrier-protein] reductase (NADH) activity"/>
    <property type="evidence" value="ECO:0007669"/>
    <property type="project" value="UniProtKB-EC"/>
</dbReference>
<dbReference type="FunFam" id="3.40.50.720:FF:000054">
    <property type="entry name" value="Enoyl-[acyl-carrier-protein] reductase [NADH]"/>
    <property type="match status" value="1"/>
</dbReference>
<feature type="binding site" evidence="12">
    <location>
        <position position="172"/>
    </location>
    <ligand>
        <name>NAD(+)</name>
        <dbReference type="ChEBI" id="CHEBI:57540"/>
    </ligand>
</feature>
<dbReference type="Pfam" id="PF13561">
    <property type="entry name" value="adh_short_C2"/>
    <property type="match status" value="1"/>
</dbReference>
<evidence type="ECO:0000256" key="8">
    <source>
        <dbReference type="ARBA" id="ARBA00023160"/>
    </source>
</evidence>
<feature type="active site" description="Proton acceptor" evidence="11">
    <location>
        <position position="165"/>
    </location>
</feature>
<keyword evidence="8 10" id="KW-0275">Fatty acid biosynthesis</keyword>
<dbReference type="PANTHER" id="PTHR43159">
    <property type="entry name" value="ENOYL-[ACYL-CARRIER-PROTEIN] REDUCTASE"/>
    <property type="match status" value="1"/>
</dbReference>
<dbReference type="GO" id="GO:0006633">
    <property type="term" value="P:fatty acid biosynthetic process"/>
    <property type="evidence" value="ECO:0007669"/>
    <property type="project" value="UniProtKB-KW"/>
</dbReference>
<evidence type="ECO:0000256" key="11">
    <source>
        <dbReference type="PIRSR" id="PIRSR000094-1"/>
    </source>
</evidence>
<dbReference type="InterPro" id="IPR014358">
    <property type="entry name" value="Enoyl-ACP_Rdtase_NADH"/>
</dbReference>
<feature type="binding site" evidence="12">
    <location>
        <begin position="74"/>
        <end position="75"/>
    </location>
    <ligand>
        <name>NAD(+)</name>
        <dbReference type="ChEBI" id="CHEBI:57540"/>
    </ligand>
</feature>
<dbReference type="InterPro" id="IPR036291">
    <property type="entry name" value="NAD(P)-bd_dom_sf"/>
</dbReference>
<feature type="binding site" evidence="12">
    <location>
        <position position="23"/>
    </location>
    <ligand>
        <name>NAD(+)</name>
        <dbReference type="ChEBI" id="CHEBI:57540"/>
    </ligand>
</feature>
<dbReference type="CDD" id="cd05372">
    <property type="entry name" value="ENR_SDR"/>
    <property type="match status" value="1"/>
</dbReference>
<proteinExistence type="inferred from homology"/>
<feature type="binding site" evidence="12">
    <location>
        <position position="102"/>
    </location>
    <ligand>
        <name>NAD(+)</name>
        <dbReference type="ChEBI" id="CHEBI:57540"/>
    </ligand>
</feature>
<evidence type="ECO:0000256" key="4">
    <source>
        <dbReference type="ARBA" id="ARBA00022832"/>
    </source>
</evidence>
<dbReference type="EMBL" id="JAEKLZ010000359">
    <property type="protein sequence ID" value="MBW8728138.1"/>
    <property type="molecule type" value="Genomic_DNA"/>
</dbReference>
<dbReference type="Proteomes" id="UP000700706">
    <property type="component" value="Unassembled WGS sequence"/>
</dbReference>
<organism evidence="13 14">
    <name type="scientific">Inquilinus limosus</name>
    <dbReference type="NCBI Taxonomy" id="171674"/>
    <lineage>
        <taxon>Bacteria</taxon>
        <taxon>Pseudomonadati</taxon>
        <taxon>Pseudomonadota</taxon>
        <taxon>Alphaproteobacteria</taxon>
        <taxon>Rhodospirillales</taxon>
        <taxon>Rhodospirillaceae</taxon>
        <taxon>Inquilinus</taxon>
    </lineage>
</organism>
<dbReference type="EC" id="1.3.1.9" evidence="10"/>
<keyword evidence="3 10" id="KW-0444">Lipid biosynthesis</keyword>
<dbReference type="Gene3D" id="1.10.8.400">
    <property type="entry name" value="Enoyl acyl carrier protein reductase"/>
    <property type="match status" value="1"/>
</dbReference>
<name>A0A952KFD5_9PROT</name>
<evidence type="ECO:0000313" key="14">
    <source>
        <dbReference type="Proteomes" id="UP000700706"/>
    </source>
</evidence>
<comment type="catalytic activity">
    <reaction evidence="9 10">
        <text>a 2,3-saturated acyl-[ACP] + NAD(+) = a (2E)-enoyl-[ACP] + NADH + H(+)</text>
        <dbReference type="Rhea" id="RHEA:10240"/>
        <dbReference type="Rhea" id="RHEA-COMP:9925"/>
        <dbReference type="Rhea" id="RHEA-COMP:9926"/>
        <dbReference type="ChEBI" id="CHEBI:15378"/>
        <dbReference type="ChEBI" id="CHEBI:57540"/>
        <dbReference type="ChEBI" id="CHEBI:57945"/>
        <dbReference type="ChEBI" id="CHEBI:78784"/>
        <dbReference type="ChEBI" id="CHEBI:78785"/>
        <dbReference type="EC" id="1.3.1.9"/>
    </reaction>
</comment>
<evidence type="ECO:0000313" key="13">
    <source>
        <dbReference type="EMBL" id="MBW8728138.1"/>
    </source>
</evidence>
<keyword evidence="6 10" id="KW-0520">NAD</keyword>
<dbReference type="AlphaFoldDB" id="A0A952KFD5"/>
<sequence length="277" mass="29482">MTTSTTERRGTGLMAGKRGLIMGVANNHSIAWGIASTLAREGAELAFTYQGDAFRKRVEPLIQSIGASFLAPCDVEDEASIAALFDRLGAEWGSIDFLVHAIAYSDKEELKGRYLDTTADNFSRTMRISCYSFTALAKRAAAIMPDGGSLLTLTYLGAERVMPNYNVMGVAKAALEASVRYLAADLGPQGIRVNTISAGPMRTLAGSAIGDARYVFRFNQQNSPLRKNVTLDEVGGAALYLLGPLSTGVTGEVHHVDAGYHAIGMPAAPRNSEAAEV</sequence>
<dbReference type="PANTHER" id="PTHR43159:SF2">
    <property type="entry name" value="ENOYL-[ACYL-CARRIER-PROTEIN] REDUCTASE [NADH], CHLOROPLASTIC"/>
    <property type="match status" value="1"/>
</dbReference>
<evidence type="ECO:0000256" key="3">
    <source>
        <dbReference type="ARBA" id="ARBA00022516"/>
    </source>
</evidence>